<dbReference type="SUPFAM" id="SSF51735">
    <property type="entry name" value="NAD(P)-binding Rossmann-fold domains"/>
    <property type="match status" value="1"/>
</dbReference>
<evidence type="ECO:0000259" key="1">
    <source>
        <dbReference type="Pfam" id="PF01408"/>
    </source>
</evidence>
<dbReference type="InterPro" id="IPR000683">
    <property type="entry name" value="Gfo/Idh/MocA-like_OxRdtase_N"/>
</dbReference>
<accession>A0A9P9DE57</accession>
<dbReference type="Pfam" id="PF01408">
    <property type="entry name" value="GFO_IDH_MocA"/>
    <property type="match status" value="1"/>
</dbReference>
<keyword evidence="3" id="KW-1185">Reference proteome</keyword>
<sequence>MSEHPPRLLIIGAGSRGRNYAKTIVGSSNGVVVAVAEPDKFKREFLGRYHIWGDNSPGEGQSFNDWREFLEYEQDRRRRVAAGEEGVPEGVDVAFVCVLDEMHRDVVVGLAPLGLHIMCEKPLACSLQDCLDMYKALRPWQASKVFSIGHALRYSPHNILLRKLLVEDRVIGDISSITHTEPIGWWHYTHSYVRGNWRNDQMTAPALLTKSCHDVDLLLWLLCSPEKAGQGEPHLPSTVSSSGSLHYFKKSRKPAAAGTSTNCMRCPLGDSGCKFSAKNIYLGPRLLGLQAGNTQWPINTVVHDIEDYPMLADKEIALAKALEEDYNETTPKSEIKSRNWFGRCVFESDNNVCDDQYVTITWPESTQPAKTATLHMVAQTKKMGRRYSNIYGEHGEVYADSRQIVVEDFNTGETKTYYPHIEGLGHGGGDQVLVRQFVLACDRMKNHGWEASKAQNELIGCTLDEVLRSYAMVFAAEEARVGRKVLDWEEWWDSAVRKQLES</sequence>
<dbReference type="PANTHER" id="PTHR43377">
    <property type="entry name" value="BILIVERDIN REDUCTASE A"/>
    <property type="match status" value="1"/>
</dbReference>
<dbReference type="Gene3D" id="3.40.50.720">
    <property type="entry name" value="NAD(P)-binding Rossmann-like Domain"/>
    <property type="match status" value="1"/>
</dbReference>
<dbReference type="PANTHER" id="PTHR43377:SF12">
    <property type="entry name" value="BINDING ROSSMANN FOLD OXIDOREDUCTASE, PUTATIVE (AFU_ORTHOLOGUE AFUA_3G11840)-RELATED"/>
    <property type="match status" value="1"/>
</dbReference>
<evidence type="ECO:0000313" key="2">
    <source>
        <dbReference type="EMBL" id="KAH7117519.1"/>
    </source>
</evidence>
<proteinExistence type="predicted"/>
<dbReference type="EMBL" id="JAGMUV010000028">
    <property type="protein sequence ID" value="KAH7117519.1"/>
    <property type="molecule type" value="Genomic_DNA"/>
</dbReference>
<evidence type="ECO:0000313" key="3">
    <source>
        <dbReference type="Proteomes" id="UP000738349"/>
    </source>
</evidence>
<dbReference type="InterPro" id="IPR051450">
    <property type="entry name" value="Gfo/Idh/MocA_Oxidoreductases"/>
</dbReference>
<dbReference type="AlphaFoldDB" id="A0A9P9DE57"/>
<protein>
    <recommendedName>
        <fullName evidence="1">Gfo/Idh/MocA-like oxidoreductase N-terminal domain-containing protein</fullName>
    </recommendedName>
</protein>
<dbReference type="Proteomes" id="UP000738349">
    <property type="component" value="Unassembled WGS sequence"/>
</dbReference>
<comment type="caution">
    <text evidence="2">The sequence shown here is derived from an EMBL/GenBank/DDBJ whole genome shotgun (WGS) entry which is preliminary data.</text>
</comment>
<dbReference type="Gene3D" id="3.30.360.10">
    <property type="entry name" value="Dihydrodipicolinate Reductase, domain 2"/>
    <property type="match status" value="1"/>
</dbReference>
<gene>
    <name evidence="2" type="ORF">EDB81DRAFT_668064</name>
</gene>
<dbReference type="InterPro" id="IPR036291">
    <property type="entry name" value="NAD(P)-bd_dom_sf"/>
</dbReference>
<dbReference type="GO" id="GO:0000166">
    <property type="term" value="F:nucleotide binding"/>
    <property type="evidence" value="ECO:0007669"/>
    <property type="project" value="InterPro"/>
</dbReference>
<organism evidence="2 3">
    <name type="scientific">Dactylonectria macrodidyma</name>
    <dbReference type="NCBI Taxonomy" id="307937"/>
    <lineage>
        <taxon>Eukaryota</taxon>
        <taxon>Fungi</taxon>
        <taxon>Dikarya</taxon>
        <taxon>Ascomycota</taxon>
        <taxon>Pezizomycotina</taxon>
        <taxon>Sordariomycetes</taxon>
        <taxon>Hypocreomycetidae</taxon>
        <taxon>Hypocreales</taxon>
        <taxon>Nectriaceae</taxon>
        <taxon>Dactylonectria</taxon>
    </lineage>
</organism>
<dbReference type="OrthoDB" id="2129491at2759"/>
<dbReference type="SUPFAM" id="SSF55347">
    <property type="entry name" value="Glyceraldehyde-3-phosphate dehydrogenase-like, C-terminal domain"/>
    <property type="match status" value="1"/>
</dbReference>
<reference evidence="2" key="1">
    <citation type="journal article" date="2021" name="Nat. Commun.">
        <title>Genetic determinants of endophytism in the Arabidopsis root mycobiome.</title>
        <authorList>
            <person name="Mesny F."/>
            <person name="Miyauchi S."/>
            <person name="Thiergart T."/>
            <person name="Pickel B."/>
            <person name="Atanasova L."/>
            <person name="Karlsson M."/>
            <person name="Huettel B."/>
            <person name="Barry K.W."/>
            <person name="Haridas S."/>
            <person name="Chen C."/>
            <person name="Bauer D."/>
            <person name="Andreopoulos W."/>
            <person name="Pangilinan J."/>
            <person name="LaButti K."/>
            <person name="Riley R."/>
            <person name="Lipzen A."/>
            <person name="Clum A."/>
            <person name="Drula E."/>
            <person name="Henrissat B."/>
            <person name="Kohler A."/>
            <person name="Grigoriev I.V."/>
            <person name="Martin F.M."/>
            <person name="Hacquard S."/>
        </authorList>
    </citation>
    <scope>NUCLEOTIDE SEQUENCE</scope>
    <source>
        <strain evidence="2">MPI-CAGE-AT-0147</strain>
    </source>
</reference>
<name>A0A9P9DE57_9HYPO</name>
<feature type="domain" description="Gfo/Idh/MocA-like oxidoreductase N-terminal" evidence="1">
    <location>
        <begin position="7"/>
        <end position="138"/>
    </location>
</feature>